<feature type="domain" description="Cdc37 Hsp90 binding" evidence="8">
    <location>
        <begin position="202"/>
        <end position="390"/>
    </location>
</feature>
<dbReference type="PANTHER" id="PTHR12800:SF4">
    <property type="entry name" value="HSP90 CO-CHAPERONE CDC37"/>
    <property type="match status" value="1"/>
</dbReference>
<comment type="caution">
    <text evidence="10">The sequence shown here is derived from an EMBL/GenBank/DDBJ whole genome shotgun (WGS) entry which is preliminary data.</text>
</comment>
<feature type="region of interest" description="Disordered" evidence="6">
    <location>
        <begin position="96"/>
        <end position="128"/>
    </location>
</feature>
<dbReference type="GO" id="GO:0006457">
    <property type="term" value="P:protein folding"/>
    <property type="evidence" value="ECO:0007669"/>
    <property type="project" value="TreeGrafter"/>
</dbReference>
<feature type="compositionally biased region" description="Basic and acidic residues" evidence="6">
    <location>
        <begin position="237"/>
        <end position="248"/>
    </location>
</feature>
<proteinExistence type="inferred from homology"/>
<feature type="compositionally biased region" description="Basic and acidic residues" evidence="6">
    <location>
        <begin position="140"/>
        <end position="198"/>
    </location>
</feature>
<evidence type="ECO:0000256" key="3">
    <source>
        <dbReference type="ARBA" id="ARBA00022490"/>
    </source>
</evidence>
<name>A0A015J8Z6_RHIIW</name>
<dbReference type="STRING" id="1432141.A0A015J8Z6"/>
<feature type="compositionally biased region" description="Basic and acidic residues" evidence="6">
    <location>
        <begin position="96"/>
        <end position="106"/>
    </location>
</feature>
<dbReference type="AlphaFoldDB" id="A0A015J8Z6"/>
<evidence type="ECO:0000256" key="6">
    <source>
        <dbReference type="SAM" id="MobiDB-lite"/>
    </source>
</evidence>
<feature type="compositionally biased region" description="Acidic residues" evidence="6">
    <location>
        <begin position="249"/>
        <end position="268"/>
    </location>
</feature>
<dbReference type="InterPro" id="IPR013873">
    <property type="entry name" value="Cdc37_C"/>
</dbReference>
<feature type="domain" description="Cdc37 C-terminal" evidence="7">
    <location>
        <begin position="408"/>
        <end position="496"/>
    </location>
</feature>
<dbReference type="GO" id="GO:0051082">
    <property type="term" value="F:unfolded protein binding"/>
    <property type="evidence" value="ECO:0007669"/>
    <property type="project" value="TreeGrafter"/>
</dbReference>
<dbReference type="HOGENOM" id="CLU_033261_0_0_1"/>
<evidence type="ECO:0000256" key="5">
    <source>
        <dbReference type="ARBA" id="ARBA00031396"/>
    </source>
</evidence>
<gene>
    <name evidence="10" type="ORF">RirG_262860</name>
</gene>
<dbReference type="InterPro" id="IPR013855">
    <property type="entry name" value="Cdc37_N_dom"/>
</dbReference>
<dbReference type="OrthoDB" id="440202at2759"/>
<reference evidence="10 11" key="1">
    <citation type="submission" date="2014-02" db="EMBL/GenBank/DDBJ databases">
        <title>Single nucleus genome sequencing reveals high similarity among nuclei of an endomycorrhizal fungus.</title>
        <authorList>
            <person name="Lin K."/>
            <person name="Geurts R."/>
            <person name="Zhang Z."/>
            <person name="Limpens E."/>
            <person name="Saunders D.G."/>
            <person name="Mu D."/>
            <person name="Pang E."/>
            <person name="Cao H."/>
            <person name="Cha H."/>
            <person name="Lin T."/>
            <person name="Zhou Q."/>
            <person name="Shang Y."/>
            <person name="Li Y."/>
            <person name="Ivanov S."/>
            <person name="Sharma T."/>
            <person name="Velzen R.V."/>
            <person name="Ruijter N.D."/>
            <person name="Aanen D.K."/>
            <person name="Win J."/>
            <person name="Kamoun S."/>
            <person name="Bisseling T."/>
            <person name="Huang S."/>
        </authorList>
    </citation>
    <scope>NUCLEOTIDE SEQUENCE [LARGE SCALE GENOMIC DNA]</scope>
    <source>
        <strain evidence="11">DAOM197198w</strain>
    </source>
</reference>
<protein>
    <recommendedName>
        <fullName evidence="5">Hsp90 chaperone protein kinase-targeting subunit</fullName>
    </recommendedName>
</protein>
<dbReference type="Pfam" id="PF08565">
    <property type="entry name" value="CDC37_M"/>
    <property type="match status" value="1"/>
</dbReference>
<dbReference type="InterPro" id="IPR004918">
    <property type="entry name" value="Cdc37"/>
</dbReference>
<dbReference type="Proteomes" id="UP000022910">
    <property type="component" value="Unassembled WGS sequence"/>
</dbReference>
<dbReference type="PANTHER" id="PTHR12800">
    <property type="entry name" value="CDC37-RELATED"/>
    <property type="match status" value="1"/>
</dbReference>
<dbReference type="SMART" id="SM01069">
    <property type="entry name" value="CDC37_C"/>
    <property type="match status" value="1"/>
</dbReference>
<dbReference type="InterPro" id="IPR038189">
    <property type="entry name" value="Cdc37_Hsp90-bd_sf"/>
</dbReference>
<sequence>MPIDYSKWDKLELSDDDDFECHPNVDKASFIRWKQADIHQKREERRRKIEALKLETSNNVVLLKRIDDMIQQIIEGGVETFLQTIEKLRETNKKIASEAKEAKDEKDEKDEESSEDSSQKEEQLAYPTFDQMMGVLFERIQDEVKNESPEKVGEQLKNKLIEHRNKLSQRQKEAKQELEKEEREARKKITMDDMHTGFDKSSVSKVAKIEPPKPQPKKTKKKEQVVEVLNPNAQMKSLDDNEKNQAEVDEKDDEKEESDDDDDEEEELLTSDLAKEFAMIKDYDRSFEFITKHPEVVSQEIVDQILAEAFQSQLKGKAKYAKQAVHQAWLLQYCQKLGKDGVTLFFKRITSPNPQAREVFMKDVNETYDRIRERCQIMAAEKTQKPQPAKQVEQIQIEVTDPNMSLNVRVPDENAADEEGKKKYQLFKTLPEDFQAALKTTEITKINKVLGEMTVEKAEHVLQVCGDADILSIEPGIIDTTQGEVVPGQEIDNVSHDDKKADL</sequence>
<evidence type="ECO:0000256" key="4">
    <source>
        <dbReference type="ARBA" id="ARBA00023186"/>
    </source>
</evidence>
<dbReference type="GO" id="GO:0051087">
    <property type="term" value="F:protein-folding chaperone binding"/>
    <property type="evidence" value="ECO:0007669"/>
    <property type="project" value="TreeGrafter"/>
</dbReference>
<evidence type="ECO:0000256" key="1">
    <source>
        <dbReference type="ARBA" id="ARBA00004496"/>
    </source>
</evidence>
<dbReference type="GO" id="GO:0005737">
    <property type="term" value="C:cytoplasm"/>
    <property type="evidence" value="ECO:0007669"/>
    <property type="project" value="UniProtKB-SubCell"/>
</dbReference>
<dbReference type="Pfam" id="PF03234">
    <property type="entry name" value="CDC37_N"/>
    <property type="match status" value="1"/>
</dbReference>
<keyword evidence="4" id="KW-0143">Chaperone</keyword>
<evidence type="ECO:0000256" key="2">
    <source>
        <dbReference type="ARBA" id="ARBA00006222"/>
    </source>
</evidence>
<organism evidence="10 11">
    <name type="scientific">Rhizophagus irregularis (strain DAOM 197198w)</name>
    <name type="common">Glomus intraradices</name>
    <dbReference type="NCBI Taxonomy" id="1432141"/>
    <lineage>
        <taxon>Eukaryota</taxon>
        <taxon>Fungi</taxon>
        <taxon>Fungi incertae sedis</taxon>
        <taxon>Mucoromycota</taxon>
        <taxon>Glomeromycotina</taxon>
        <taxon>Glomeromycetes</taxon>
        <taxon>Glomerales</taxon>
        <taxon>Glomeraceae</taxon>
        <taxon>Rhizophagus</taxon>
    </lineage>
</organism>
<evidence type="ECO:0000259" key="8">
    <source>
        <dbReference type="SMART" id="SM01070"/>
    </source>
</evidence>
<feature type="region of interest" description="Disordered" evidence="6">
    <location>
        <begin position="140"/>
        <end position="268"/>
    </location>
</feature>
<dbReference type="InterPro" id="IPR013874">
    <property type="entry name" value="Cdc37_Hsp90-bd"/>
</dbReference>
<feature type="domain" description="Cdc37 N-terminal" evidence="9">
    <location>
        <begin position="2"/>
        <end position="201"/>
    </location>
</feature>
<keyword evidence="3" id="KW-0963">Cytoplasm</keyword>
<evidence type="ECO:0000313" key="10">
    <source>
        <dbReference type="EMBL" id="EXX51324.1"/>
    </source>
</evidence>
<dbReference type="GO" id="GO:0031072">
    <property type="term" value="F:heat shock protein binding"/>
    <property type="evidence" value="ECO:0007669"/>
    <property type="project" value="TreeGrafter"/>
</dbReference>
<dbReference type="Pfam" id="PF08564">
    <property type="entry name" value="CDC37_C"/>
    <property type="match status" value="1"/>
</dbReference>
<dbReference type="SMART" id="SM01070">
    <property type="entry name" value="CDC37_M"/>
    <property type="match status" value="1"/>
</dbReference>
<keyword evidence="11" id="KW-1185">Reference proteome</keyword>
<dbReference type="GO" id="GO:0050821">
    <property type="term" value="P:protein stabilization"/>
    <property type="evidence" value="ECO:0007669"/>
    <property type="project" value="TreeGrafter"/>
</dbReference>
<evidence type="ECO:0000313" key="11">
    <source>
        <dbReference type="Proteomes" id="UP000022910"/>
    </source>
</evidence>
<dbReference type="SMART" id="SM01071">
    <property type="entry name" value="CDC37_N"/>
    <property type="match status" value="1"/>
</dbReference>
<accession>A0A015J8Z6</accession>
<dbReference type="SUPFAM" id="SSF101391">
    <property type="entry name" value="Hsp90 co-chaperone CDC37"/>
    <property type="match status" value="1"/>
</dbReference>
<dbReference type="Gene3D" id="1.20.58.610">
    <property type="entry name" value="Cdc37, Hsp90 binding domain"/>
    <property type="match status" value="1"/>
</dbReference>
<dbReference type="GO" id="GO:0019901">
    <property type="term" value="F:protein kinase binding"/>
    <property type="evidence" value="ECO:0007669"/>
    <property type="project" value="InterPro"/>
</dbReference>
<dbReference type="SMR" id="A0A015J8Z6"/>
<evidence type="ECO:0000259" key="9">
    <source>
        <dbReference type="SMART" id="SM01071"/>
    </source>
</evidence>
<comment type="similarity">
    <text evidence="2">Belongs to the CDC37 family.</text>
</comment>
<dbReference type="OMA" id="NYSKWDQ"/>
<dbReference type="FunFam" id="1.20.58.610:FF:000002">
    <property type="entry name" value="Hsp90 co-chaperone Cdc37, putative"/>
    <property type="match status" value="1"/>
</dbReference>
<comment type="subcellular location">
    <subcellularLocation>
        <location evidence="1">Cytoplasm</location>
    </subcellularLocation>
</comment>
<dbReference type="EMBL" id="JEMT01029677">
    <property type="protein sequence ID" value="EXX51324.1"/>
    <property type="molecule type" value="Genomic_DNA"/>
</dbReference>
<evidence type="ECO:0000259" key="7">
    <source>
        <dbReference type="SMART" id="SM01069"/>
    </source>
</evidence>